<feature type="non-terminal residue" evidence="1">
    <location>
        <position position="40"/>
    </location>
</feature>
<accession>A0A0F9RV86</accession>
<evidence type="ECO:0000313" key="1">
    <source>
        <dbReference type="EMBL" id="KKN28796.1"/>
    </source>
</evidence>
<sequence length="40" mass="4430">MKTKLGILLLFLGIQMSFAQVKSVDVDAFDKVIVSPHIQV</sequence>
<proteinExistence type="predicted"/>
<dbReference type="AlphaFoldDB" id="A0A0F9RV86"/>
<protein>
    <submittedName>
        <fullName evidence="1">Uncharacterized protein</fullName>
    </submittedName>
</protein>
<name>A0A0F9RV86_9ZZZZ</name>
<reference evidence="1" key="1">
    <citation type="journal article" date="2015" name="Nature">
        <title>Complex archaea that bridge the gap between prokaryotes and eukaryotes.</title>
        <authorList>
            <person name="Spang A."/>
            <person name="Saw J.H."/>
            <person name="Jorgensen S.L."/>
            <person name="Zaremba-Niedzwiedzka K."/>
            <person name="Martijn J."/>
            <person name="Lind A.E."/>
            <person name="van Eijk R."/>
            <person name="Schleper C."/>
            <person name="Guy L."/>
            <person name="Ettema T.J."/>
        </authorList>
    </citation>
    <scope>NUCLEOTIDE SEQUENCE</scope>
</reference>
<dbReference type="EMBL" id="LAZR01002534">
    <property type="protein sequence ID" value="KKN28796.1"/>
    <property type="molecule type" value="Genomic_DNA"/>
</dbReference>
<organism evidence="1">
    <name type="scientific">marine sediment metagenome</name>
    <dbReference type="NCBI Taxonomy" id="412755"/>
    <lineage>
        <taxon>unclassified sequences</taxon>
        <taxon>metagenomes</taxon>
        <taxon>ecological metagenomes</taxon>
    </lineage>
</organism>
<gene>
    <name evidence="1" type="ORF">LCGC14_0850750</name>
</gene>
<comment type="caution">
    <text evidence="1">The sequence shown here is derived from an EMBL/GenBank/DDBJ whole genome shotgun (WGS) entry which is preliminary data.</text>
</comment>